<evidence type="ECO:0000313" key="2">
    <source>
        <dbReference type="EMBL" id="CCM01264.1"/>
    </source>
</evidence>
<organism evidence="2 3">
    <name type="scientific">Fibroporia radiculosa</name>
    <dbReference type="NCBI Taxonomy" id="599839"/>
    <lineage>
        <taxon>Eukaryota</taxon>
        <taxon>Fungi</taxon>
        <taxon>Dikarya</taxon>
        <taxon>Basidiomycota</taxon>
        <taxon>Agaricomycotina</taxon>
        <taxon>Agaricomycetes</taxon>
        <taxon>Polyporales</taxon>
        <taxon>Fibroporiaceae</taxon>
        <taxon>Fibroporia</taxon>
    </lineage>
</organism>
<proteinExistence type="predicted"/>
<dbReference type="Gene3D" id="3.40.50.720">
    <property type="entry name" value="NAD(P)-binding Rossmann-like Domain"/>
    <property type="match status" value="1"/>
</dbReference>
<evidence type="ECO:0000313" key="3">
    <source>
        <dbReference type="Proteomes" id="UP000006352"/>
    </source>
</evidence>
<dbReference type="HOGENOM" id="CLU_026673_3_4_1"/>
<dbReference type="InterPro" id="IPR052711">
    <property type="entry name" value="Zinc_ADH-like"/>
</dbReference>
<dbReference type="InterPro" id="IPR020843">
    <property type="entry name" value="ER"/>
</dbReference>
<dbReference type="SMART" id="SM00829">
    <property type="entry name" value="PKS_ER"/>
    <property type="match status" value="1"/>
</dbReference>
<reference evidence="2 3" key="1">
    <citation type="journal article" date="2012" name="Appl. Environ. Microbiol.">
        <title>Short-read sequencing for genomic analysis of the brown rot fungus Fibroporia radiculosa.</title>
        <authorList>
            <person name="Tang J.D."/>
            <person name="Perkins A.D."/>
            <person name="Sonstegard T.S."/>
            <person name="Schroeder S.G."/>
            <person name="Burgess S.C."/>
            <person name="Diehl S.V."/>
        </authorList>
    </citation>
    <scope>NUCLEOTIDE SEQUENCE [LARGE SCALE GENOMIC DNA]</scope>
    <source>
        <strain evidence="2 3">TFFH 294</strain>
    </source>
</reference>
<dbReference type="Proteomes" id="UP000006352">
    <property type="component" value="Unassembled WGS sequence"/>
</dbReference>
<protein>
    <recommendedName>
        <fullName evidence="1">Enoyl reductase (ER) domain-containing protein</fullName>
    </recommendedName>
</protein>
<dbReference type="InParanoid" id="J4H2C1"/>
<evidence type="ECO:0000259" key="1">
    <source>
        <dbReference type="SMART" id="SM00829"/>
    </source>
</evidence>
<dbReference type="EMBL" id="HE797024">
    <property type="protein sequence ID" value="CCM01264.1"/>
    <property type="molecule type" value="Genomic_DNA"/>
</dbReference>
<dbReference type="GeneID" id="24096175"/>
<dbReference type="CDD" id="cd08276">
    <property type="entry name" value="MDR7"/>
    <property type="match status" value="1"/>
</dbReference>
<dbReference type="PANTHER" id="PTHR45033">
    <property type="match status" value="1"/>
</dbReference>
<dbReference type="SUPFAM" id="SSF51735">
    <property type="entry name" value="NAD(P)-binding Rossmann-fold domains"/>
    <property type="match status" value="1"/>
</dbReference>
<dbReference type="AlphaFoldDB" id="J4H2C1"/>
<dbReference type="InterPro" id="IPR036291">
    <property type="entry name" value="NAD(P)-bd_dom_sf"/>
</dbReference>
<accession>J4H2C1</accession>
<dbReference type="RefSeq" id="XP_012180547.1">
    <property type="nucleotide sequence ID" value="XM_012325157.1"/>
</dbReference>
<dbReference type="Pfam" id="PF00107">
    <property type="entry name" value="ADH_zinc_N"/>
    <property type="match status" value="1"/>
</dbReference>
<dbReference type="InterPro" id="IPR011032">
    <property type="entry name" value="GroES-like_sf"/>
</dbReference>
<dbReference type="Gene3D" id="3.90.180.10">
    <property type="entry name" value="Medium-chain alcohol dehydrogenases, catalytic domain"/>
    <property type="match status" value="1"/>
</dbReference>
<sequence length="309" mass="33659">MTFPSKTREYRSLKKRAQFRRSKRQKVKVHAVSLQFRDIMILKGIYPVYVKENLVLGSDLGGEVVAVDIEVHDRKAGDRICVNFGVDHLYGDPIEATRYSHLGAPIDGVFTEYKVLPAHSLVRIPEHLSYEEGSTLPYVSLYGMRRLTAYNSLMGPVPLKGGDTVLIIGTGGVSIFGLQFAVASGATVIIVSSSDEKLRFAEKLGARHLINYKTVPDWDKEILEITNGKGVDHVLEVGGTGTLARSLTSVRYGGDVAVIGNLTVEGGDTSLLPLMVVLKAILFRGITAGSRTQEAFSLQAIIIDADELG</sequence>
<dbReference type="GO" id="GO:0016491">
    <property type="term" value="F:oxidoreductase activity"/>
    <property type="evidence" value="ECO:0007669"/>
    <property type="project" value="InterPro"/>
</dbReference>
<gene>
    <name evidence="2" type="ORF">FIBRA_03313</name>
</gene>
<dbReference type="Pfam" id="PF08240">
    <property type="entry name" value="ADH_N"/>
    <property type="match status" value="1"/>
</dbReference>
<dbReference type="SUPFAM" id="SSF50129">
    <property type="entry name" value="GroES-like"/>
    <property type="match status" value="1"/>
</dbReference>
<dbReference type="InterPro" id="IPR013154">
    <property type="entry name" value="ADH-like_N"/>
</dbReference>
<feature type="domain" description="Enoyl reductase (ER)" evidence="1">
    <location>
        <begin position="8"/>
        <end position="303"/>
    </location>
</feature>
<name>J4H2C1_9APHY</name>
<dbReference type="STRING" id="599839.J4H2C1"/>
<keyword evidence="3" id="KW-1185">Reference proteome</keyword>
<dbReference type="InterPro" id="IPR013149">
    <property type="entry name" value="ADH-like_C"/>
</dbReference>
<dbReference type="OrthoDB" id="9930022at2759"/>
<dbReference type="PANTHER" id="PTHR45033:SF2">
    <property type="entry name" value="ZINC-TYPE ALCOHOL DEHYDROGENASE-LIKE PROTEIN C1773.06C"/>
    <property type="match status" value="1"/>
</dbReference>